<dbReference type="AlphaFoldDB" id="A0AA86TTD8"/>
<organism evidence="1">
    <name type="scientific">Hexamita inflata</name>
    <dbReference type="NCBI Taxonomy" id="28002"/>
    <lineage>
        <taxon>Eukaryota</taxon>
        <taxon>Metamonada</taxon>
        <taxon>Diplomonadida</taxon>
        <taxon>Hexamitidae</taxon>
        <taxon>Hexamitinae</taxon>
        <taxon>Hexamita</taxon>
    </lineage>
</organism>
<gene>
    <name evidence="1" type="ORF">HINF_LOCUS13817</name>
    <name evidence="2" type="ORF">HINF_LOCUS71062</name>
</gene>
<proteinExistence type="predicted"/>
<dbReference type="EMBL" id="CAXDID020000541">
    <property type="protein sequence ID" value="CAL6101248.1"/>
    <property type="molecule type" value="Genomic_DNA"/>
</dbReference>
<comment type="caution">
    <text evidence="1">The sequence shown here is derived from an EMBL/GenBank/DDBJ whole genome shotgun (WGS) entry which is preliminary data.</text>
</comment>
<dbReference type="EMBL" id="CATOUU010000362">
    <property type="protein sequence ID" value="CAI9926172.1"/>
    <property type="molecule type" value="Genomic_DNA"/>
</dbReference>
<sequence>MLIYDEVIIISHIYIYHFLETAQTDFIETFFIEPSLAQFPETKENYQPQELLKSNLLRGYLLAEITLDCQSDSSKTKYNPIFTITQIWNTKLFQSKNLPLHIMQIQEEQISMSSLLQTSEITVQTCFNIYKQQQRPDLS</sequence>
<reference evidence="2 3" key="2">
    <citation type="submission" date="2024-07" db="EMBL/GenBank/DDBJ databases">
        <authorList>
            <person name="Akdeniz Z."/>
        </authorList>
    </citation>
    <scope>NUCLEOTIDE SEQUENCE [LARGE SCALE GENOMIC DNA]</scope>
</reference>
<dbReference type="Proteomes" id="UP001642409">
    <property type="component" value="Unassembled WGS sequence"/>
</dbReference>
<evidence type="ECO:0000313" key="3">
    <source>
        <dbReference type="Proteomes" id="UP001642409"/>
    </source>
</evidence>
<name>A0AA86TTD8_9EUKA</name>
<reference evidence="1" key="1">
    <citation type="submission" date="2023-06" db="EMBL/GenBank/DDBJ databases">
        <authorList>
            <person name="Kurt Z."/>
        </authorList>
    </citation>
    <scope>NUCLEOTIDE SEQUENCE</scope>
</reference>
<evidence type="ECO:0000313" key="1">
    <source>
        <dbReference type="EMBL" id="CAI9926172.1"/>
    </source>
</evidence>
<keyword evidence="3" id="KW-1185">Reference proteome</keyword>
<accession>A0AA86TTD8</accession>
<evidence type="ECO:0000313" key="2">
    <source>
        <dbReference type="EMBL" id="CAL6101248.1"/>
    </source>
</evidence>
<protein>
    <submittedName>
        <fullName evidence="2">Hypothetical_protein</fullName>
    </submittedName>
</protein>